<evidence type="ECO:0000259" key="7">
    <source>
        <dbReference type="SMART" id="SM00481"/>
    </source>
</evidence>
<dbReference type="PANTHER" id="PTHR32294">
    <property type="entry name" value="DNA POLYMERASE III SUBUNIT ALPHA"/>
    <property type="match status" value="1"/>
</dbReference>
<dbReference type="GO" id="GO:0008408">
    <property type="term" value="F:3'-5' exonuclease activity"/>
    <property type="evidence" value="ECO:0007669"/>
    <property type="project" value="InterPro"/>
</dbReference>
<dbReference type="CDD" id="cd04485">
    <property type="entry name" value="DnaE_OBF"/>
    <property type="match status" value="1"/>
</dbReference>
<sequence>MKESDTNFVHLHVHTEYSLMEAVCRLDDLIQSAKSWNMEALAITDKGAIHGAIRFRELAEQYGIHPIIGCEIEDGDAGDSLIVLAATNQGYQQIIEHLNIGSFLSPASHGDIIALSGGRTGAIHRLIASGRMDQAEKIALQYVKRFGKENFYLEVQNHGFPDDDVCIERTVQLSRRTGIPIVATHDVHYLVPEDASLLPLLQHGKPQQRSASPSMTGPFHLPSQLEMQAKFSHLPDALENTVRIAQRIRFHLESGEYRLPSFPGSKGTEAAEQPRSSNDVLRHLCREGLQIRLDSRSLIDTERQRITERMNRELEVITRRGLSDYFLIVWDIVKAARNLGIPIGPGRGSAAGCLVAYLLGITEVNPLLYGLSFERFLSPDRPSLPDIDLDVCQRRRHEILQYIKEKYGSNRIAHIGVLNTYGTRGAVREAGTYLGMPKKQIDVLAKLMTSFSGKGGIRHCLQTLPELQKLPVHKEPFRSLFQLAERIEGLPHYHSAHPSGILLGDEQLFRTIPLNPRPNGDPMTTFTKEDIKVLGLLKIDLLGLRNLTVIHDTLAAIRERTGTSIEVNQIPLDDTETFRTIGSGNTLGCFQLESMGIRHLMRRMQPCSISDLADLLALYRPGAWNVGIVETYLRRRRGEEKFEIALTEMAPILSPTYGLILYQEQVMAIAHEVAGYSMGEADSLRRALSTKSVEALSLHQERFFKGAAARGVAEKEALAVFDFLVRFAGYSFNKAHSVSYAYLSYWTVYLKTHYPKEFMASLLSGEGGYYDKKVYLRELSKLRIPLLGPDINRSGFGFHVDDEGIRMGIDSIHGSGPESVMSLLRSRSRDGDFRTFTEFVTRMRKHRIKRPILEAWIASGACDRLFGNRRQMIAALHNLTTAEDLGVIELETISDFTESEKRKAEKALLGLSLHSSVSEKWKAFSQCFNVVPIEALSRSRDNTRVRICGTIIHSRRQPTTDGEYVLVLVIQDHTDMIETVLYPGTYKSFLYQLNPPGILIEGIIRMQDSKMHMVAKKIKALGG</sequence>
<dbReference type="GO" id="GO:0003887">
    <property type="term" value="F:DNA-directed DNA polymerase activity"/>
    <property type="evidence" value="ECO:0007669"/>
    <property type="project" value="UniProtKB-KW"/>
</dbReference>
<dbReference type="InterPro" id="IPR004805">
    <property type="entry name" value="DnaE2/DnaE/PolC"/>
</dbReference>
<protein>
    <recommendedName>
        <fullName evidence="1">DNA-directed DNA polymerase</fullName>
        <ecNumber evidence="1">2.7.7.7</ecNumber>
    </recommendedName>
</protein>
<feature type="domain" description="Polymerase/histidinol phosphatase N-terminal" evidence="7">
    <location>
        <begin position="9"/>
        <end position="76"/>
    </location>
</feature>
<dbReference type="InterPro" id="IPR040982">
    <property type="entry name" value="DNA_pol3_finger"/>
</dbReference>
<dbReference type="Gene3D" id="3.20.20.140">
    <property type="entry name" value="Metal-dependent hydrolases"/>
    <property type="match status" value="1"/>
</dbReference>
<dbReference type="InterPro" id="IPR003141">
    <property type="entry name" value="Pol/His_phosphatase_N"/>
</dbReference>
<evidence type="ECO:0000256" key="2">
    <source>
        <dbReference type="ARBA" id="ARBA00022679"/>
    </source>
</evidence>
<dbReference type="Gene3D" id="1.10.10.1600">
    <property type="entry name" value="Bacterial DNA polymerase III alpha subunit, thumb domain"/>
    <property type="match status" value="1"/>
</dbReference>
<dbReference type="NCBIfam" id="TIGR00594">
    <property type="entry name" value="polc"/>
    <property type="match status" value="1"/>
</dbReference>
<dbReference type="Pfam" id="PF17657">
    <property type="entry name" value="DNA_pol3_finger"/>
    <property type="match status" value="1"/>
</dbReference>
<keyword evidence="5" id="KW-0239">DNA-directed DNA polymerase</keyword>
<reference evidence="8 9" key="1">
    <citation type="submission" date="2018-07" db="EMBL/GenBank/DDBJ databases">
        <title>Genomic Encyclopedia of Type Strains, Phase III (KMG-III): the genomes of soil and plant-associated and newly described type strains.</title>
        <authorList>
            <person name="Whitman W."/>
        </authorList>
    </citation>
    <scope>NUCLEOTIDE SEQUENCE [LARGE SCALE GENOMIC DNA]</scope>
    <source>
        <strain evidence="8 9">CECT 7506</strain>
    </source>
</reference>
<proteinExistence type="predicted"/>
<evidence type="ECO:0000313" key="8">
    <source>
        <dbReference type="EMBL" id="RCW48099.1"/>
    </source>
</evidence>
<dbReference type="Pfam" id="PF02811">
    <property type="entry name" value="PHP"/>
    <property type="match status" value="1"/>
</dbReference>
<comment type="caution">
    <text evidence="8">The sequence shown here is derived from an EMBL/GenBank/DDBJ whole genome shotgun (WGS) entry which is preliminary data.</text>
</comment>
<dbReference type="EC" id="2.7.7.7" evidence="1"/>
<keyword evidence="2" id="KW-0808">Transferase</keyword>
<dbReference type="InterPro" id="IPR011708">
    <property type="entry name" value="DNA_pol3_alpha_NTPase_dom"/>
</dbReference>
<gene>
    <name evidence="8" type="ORF">DFP97_107302</name>
</gene>
<evidence type="ECO:0000256" key="4">
    <source>
        <dbReference type="ARBA" id="ARBA00022705"/>
    </source>
</evidence>
<keyword evidence="4" id="KW-0235">DNA replication</keyword>
<dbReference type="Proteomes" id="UP000252415">
    <property type="component" value="Unassembled WGS sequence"/>
</dbReference>
<evidence type="ECO:0000256" key="5">
    <source>
        <dbReference type="ARBA" id="ARBA00022932"/>
    </source>
</evidence>
<comment type="catalytic activity">
    <reaction evidence="6">
        <text>DNA(n) + a 2'-deoxyribonucleoside 5'-triphosphate = DNA(n+1) + diphosphate</text>
        <dbReference type="Rhea" id="RHEA:22508"/>
        <dbReference type="Rhea" id="RHEA-COMP:17339"/>
        <dbReference type="Rhea" id="RHEA-COMP:17340"/>
        <dbReference type="ChEBI" id="CHEBI:33019"/>
        <dbReference type="ChEBI" id="CHEBI:61560"/>
        <dbReference type="ChEBI" id="CHEBI:173112"/>
        <dbReference type="EC" id="2.7.7.7"/>
    </reaction>
</comment>
<organism evidence="8 9">
    <name type="scientific">Paenibacillus prosopidis</name>
    <dbReference type="NCBI Taxonomy" id="630520"/>
    <lineage>
        <taxon>Bacteria</taxon>
        <taxon>Bacillati</taxon>
        <taxon>Bacillota</taxon>
        <taxon>Bacilli</taxon>
        <taxon>Bacillales</taxon>
        <taxon>Paenibacillaceae</taxon>
        <taxon>Paenibacillus</taxon>
    </lineage>
</organism>
<dbReference type="OrthoDB" id="9804290at2"/>
<dbReference type="SUPFAM" id="SSF89550">
    <property type="entry name" value="PHP domain-like"/>
    <property type="match status" value="1"/>
</dbReference>
<dbReference type="InterPro" id="IPR004013">
    <property type="entry name" value="PHP_dom"/>
</dbReference>
<dbReference type="Pfam" id="PF07733">
    <property type="entry name" value="DNA_pol3_alpha"/>
    <property type="match status" value="1"/>
</dbReference>
<evidence type="ECO:0000313" key="9">
    <source>
        <dbReference type="Proteomes" id="UP000252415"/>
    </source>
</evidence>
<evidence type="ECO:0000256" key="1">
    <source>
        <dbReference type="ARBA" id="ARBA00012417"/>
    </source>
</evidence>
<dbReference type="RefSeq" id="WP_114380512.1">
    <property type="nucleotide sequence ID" value="NZ_QPJD01000007.1"/>
</dbReference>
<dbReference type="EMBL" id="QPJD01000007">
    <property type="protein sequence ID" value="RCW48099.1"/>
    <property type="molecule type" value="Genomic_DNA"/>
</dbReference>
<dbReference type="SMART" id="SM00481">
    <property type="entry name" value="POLIIIAc"/>
    <property type="match status" value="1"/>
</dbReference>
<dbReference type="Pfam" id="PF14579">
    <property type="entry name" value="HHH_6"/>
    <property type="match status" value="1"/>
</dbReference>
<accession>A0A368W0A4</accession>
<keyword evidence="3" id="KW-0548">Nucleotidyltransferase</keyword>
<dbReference type="Gene3D" id="1.10.150.870">
    <property type="match status" value="1"/>
</dbReference>
<keyword evidence="9" id="KW-1185">Reference proteome</keyword>
<dbReference type="InterPro" id="IPR016195">
    <property type="entry name" value="Pol/histidinol_Pase-like"/>
</dbReference>
<name>A0A368W0A4_9BACL</name>
<dbReference type="GO" id="GO:0006260">
    <property type="term" value="P:DNA replication"/>
    <property type="evidence" value="ECO:0007669"/>
    <property type="project" value="UniProtKB-KW"/>
</dbReference>
<dbReference type="AlphaFoldDB" id="A0A368W0A4"/>
<dbReference type="InterPro" id="IPR029460">
    <property type="entry name" value="DNAPol_HHH"/>
</dbReference>
<evidence type="ECO:0000256" key="6">
    <source>
        <dbReference type="ARBA" id="ARBA00049244"/>
    </source>
</evidence>
<evidence type="ECO:0000256" key="3">
    <source>
        <dbReference type="ARBA" id="ARBA00022695"/>
    </source>
</evidence>
<dbReference type="InterPro" id="IPR041931">
    <property type="entry name" value="DNA_pol3_alpha_thumb_dom"/>
</dbReference>